<sequence length="67" mass="7069">MNAVEIIALLAVIVLILQNAAQIPAAVADLLRACLPVVHAARDLIAAIKNPSEFPADTAREEKLDPS</sequence>
<organism evidence="1 2">
    <name type="scientific">Nocardia rhizosphaerihabitans</name>
    <dbReference type="NCBI Taxonomy" id="1691570"/>
    <lineage>
        <taxon>Bacteria</taxon>
        <taxon>Bacillati</taxon>
        <taxon>Actinomycetota</taxon>
        <taxon>Actinomycetes</taxon>
        <taxon>Mycobacteriales</taxon>
        <taxon>Nocardiaceae</taxon>
        <taxon>Nocardia</taxon>
    </lineage>
</organism>
<accession>A0ABQ2K495</accession>
<proteinExistence type="predicted"/>
<comment type="caution">
    <text evidence="1">The sequence shown here is derived from an EMBL/GenBank/DDBJ whole genome shotgun (WGS) entry which is preliminary data.</text>
</comment>
<gene>
    <name evidence="1" type="ORF">GCM10011610_01240</name>
</gene>
<name>A0ABQ2K495_9NOCA</name>
<reference evidence="2" key="1">
    <citation type="journal article" date="2019" name="Int. J. Syst. Evol. Microbiol.">
        <title>The Global Catalogue of Microorganisms (GCM) 10K type strain sequencing project: providing services to taxonomists for standard genome sequencing and annotation.</title>
        <authorList>
            <consortium name="The Broad Institute Genomics Platform"/>
            <consortium name="The Broad Institute Genome Sequencing Center for Infectious Disease"/>
            <person name="Wu L."/>
            <person name="Ma J."/>
        </authorList>
    </citation>
    <scope>NUCLEOTIDE SEQUENCE [LARGE SCALE GENOMIC DNA]</scope>
    <source>
        <strain evidence="2">CGMCC 4.7329</strain>
    </source>
</reference>
<evidence type="ECO:0000313" key="2">
    <source>
        <dbReference type="Proteomes" id="UP000658127"/>
    </source>
</evidence>
<dbReference type="Proteomes" id="UP000658127">
    <property type="component" value="Unassembled WGS sequence"/>
</dbReference>
<dbReference type="RefSeq" id="WP_189022637.1">
    <property type="nucleotide sequence ID" value="NZ_BMNE01000001.1"/>
</dbReference>
<evidence type="ECO:0000313" key="1">
    <source>
        <dbReference type="EMBL" id="GGN66354.1"/>
    </source>
</evidence>
<dbReference type="EMBL" id="BMNE01000001">
    <property type="protein sequence ID" value="GGN66354.1"/>
    <property type="molecule type" value="Genomic_DNA"/>
</dbReference>
<protein>
    <submittedName>
        <fullName evidence="1">Uncharacterized protein</fullName>
    </submittedName>
</protein>
<keyword evidence="2" id="KW-1185">Reference proteome</keyword>